<evidence type="ECO:0000259" key="7">
    <source>
        <dbReference type="Pfam" id="PF22770"/>
    </source>
</evidence>
<dbReference type="GO" id="GO:0005655">
    <property type="term" value="C:nucleolar ribonuclease P complex"/>
    <property type="evidence" value="ECO:0007669"/>
    <property type="project" value="InterPro"/>
</dbReference>
<dbReference type="InterPro" id="IPR039182">
    <property type="entry name" value="Pop1"/>
</dbReference>
<gene>
    <name evidence="8" type="primary">POP1</name>
    <name evidence="8" type="ORF">AOXY_G3350</name>
</gene>
<dbReference type="EMBL" id="JAGXEW010000003">
    <property type="protein sequence ID" value="KAK1173266.1"/>
    <property type="molecule type" value="Genomic_DNA"/>
</dbReference>
<proteinExistence type="predicted"/>
<feature type="compositionally biased region" description="Polar residues" evidence="4">
    <location>
        <begin position="69"/>
        <end position="87"/>
    </location>
</feature>
<organism evidence="8 9">
    <name type="scientific">Acipenser oxyrinchus oxyrinchus</name>
    <dbReference type="NCBI Taxonomy" id="40147"/>
    <lineage>
        <taxon>Eukaryota</taxon>
        <taxon>Metazoa</taxon>
        <taxon>Chordata</taxon>
        <taxon>Craniata</taxon>
        <taxon>Vertebrata</taxon>
        <taxon>Euteleostomi</taxon>
        <taxon>Actinopterygii</taxon>
        <taxon>Chondrostei</taxon>
        <taxon>Acipenseriformes</taxon>
        <taxon>Acipenseridae</taxon>
        <taxon>Acipenser</taxon>
    </lineage>
</organism>
<dbReference type="Pfam" id="PF22770">
    <property type="entry name" value="POP1_C"/>
    <property type="match status" value="1"/>
</dbReference>
<dbReference type="PANTHER" id="PTHR22731:SF3">
    <property type="entry name" value="RIBONUCLEASES P_MRP PROTEIN SUBUNIT POP1"/>
    <property type="match status" value="1"/>
</dbReference>
<feature type="compositionally biased region" description="Basic residues" evidence="4">
    <location>
        <begin position="27"/>
        <end position="36"/>
    </location>
</feature>
<keyword evidence="2" id="KW-0819">tRNA processing</keyword>
<feature type="domain" description="Pop1 N-terminal" evidence="5">
    <location>
        <begin position="142"/>
        <end position="218"/>
    </location>
</feature>
<comment type="caution">
    <text evidence="8">The sequence shown here is derived from an EMBL/GenBank/DDBJ whole genome shotgun (WGS) entry which is preliminary data.</text>
</comment>
<feature type="domain" description="Pop1 N-terminal" evidence="5">
    <location>
        <begin position="226"/>
        <end position="292"/>
    </location>
</feature>
<evidence type="ECO:0000313" key="8">
    <source>
        <dbReference type="EMBL" id="KAK1173266.1"/>
    </source>
</evidence>
<dbReference type="InterPro" id="IPR009723">
    <property type="entry name" value="Pop1_N"/>
</dbReference>
<sequence>MTEKKKKKTKIWYPHTSENLFSMSGAKGKKYAKKMRNQPSSVTFPSTDFGQNSGGSSSQDRTQRGNGDPQYQWQGGVSGGFQQQRGHWSQPPGPSHQGQFRGGVRGQRGRGDWQGGQLGHRTHQGYQRHSQELPKFITASYFAQARAAEVNAMLKAVKNKNANSQVFQALPKHMRRRAMSHNIKRLPRRLQTIAKKEADKTSQQKKEVSKTKSRKARRRHGNLLLEFNRRQRKNLWLETHIWHAKRFHMVKKWGYCLGDKPTAKCYRACYRAMTKHCLLQDLSYQCCLELRGAEDDLLKALARVTSTDMGATFAAVACLSGKRQGSLVLYRADHYPQEPLGQVTFIWKPKKVPSEERQLWIWTHPTSKQDLLSELLSVCQCSEPIEPRAPIPGPATSSWKVEQKAEAELLGRKRKRNDKEGEEAVALKKIIGDGTRPPNQPVSWRSETTGIVISDLTMEILRYRLIGPLSHCVLADAFKPASDCKESDDVTEGPCPWWLKHCKDADNLSIHHRQKDTFQLLKGVGSPAEIPAGTVLGLTVDDPRLNLPNKRSQSMPDPSQLQDLQKIRQLTLSGVAAECAWSSIWDQAVRDNVTENKIPEKELNHMKSELLVPGSHLSLGPKDSRIPILLVQQPGKQTGEELSGWGSGWDVLVPKGWGMAFWIPFIYRGARAGGLQEGLKHSQNKGAAHFPHDFPDCPAGMRFAKEQENELADKFKRRPPAKRPNYIKHGSIAPFCCPWQQLAEEWEIIVKDSGEEQPAALKGRERPLSAVQGCEEDLLKSAESPSKLRLGLQLEGIEVDAGVSVTESKKACAEGIAGFRVLRSRNVLRQLSVWCRPTSGKGQRGQRLVPSFQQELTPESAVSISAANPISLVWARLTLLKKGSPALHAMISIPTAEDFEQLSKDPVYCGPQEPKHRDHFKHKIKQIKKSKKKKKSPAEETSEGSKTSSPDGGVCSDLTLGLWPEPLPSVTSHCSRVTIGFVTQGDFSLAVGCGEALGFVSLTGLLHVLSRQPADRRGLVLMRNAASLQYRFAKLRIEV</sequence>
<keyword evidence="9" id="KW-1185">Reference proteome</keyword>
<protein>
    <submittedName>
        <fullName evidence="8">Ribonucleases P/MRP protein subunit POP1</fullName>
    </submittedName>
</protein>
<dbReference type="Proteomes" id="UP001230051">
    <property type="component" value="Unassembled WGS sequence"/>
</dbReference>
<feature type="region of interest" description="Disordered" evidence="4">
    <location>
        <begin position="24"/>
        <end position="117"/>
    </location>
</feature>
<evidence type="ECO:0000313" key="9">
    <source>
        <dbReference type="Proteomes" id="UP001230051"/>
    </source>
</evidence>
<evidence type="ECO:0000259" key="6">
    <source>
        <dbReference type="Pfam" id="PF08170"/>
    </source>
</evidence>
<feature type="domain" description="POPLD" evidence="6">
    <location>
        <begin position="648"/>
        <end position="739"/>
    </location>
</feature>
<dbReference type="Pfam" id="PF06978">
    <property type="entry name" value="POP1_N"/>
    <property type="match status" value="2"/>
</dbReference>
<comment type="subcellular location">
    <subcellularLocation>
        <location evidence="1">Nucleus</location>
    </subcellularLocation>
</comment>
<feature type="compositionally biased region" description="Polar residues" evidence="4">
    <location>
        <begin position="37"/>
        <end position="60"/>
    </location>
</feature>
<dbReference type="GO" id="GO:0001682">
    <property type="term" value="P:tRNA 5'-leader removal"/>
    <property type="evidence" value="ECO:0007669"/>
    <property type="project" value="InterPro"/>
</dbReference>
<feature type="region of interest" description="Disordered" evidence="4">
    <location>
        <begin position="905"/>
        <end position="952"/>
    </location>
</feature>
<accession>A0AAD8GEZ2</accession>
<dbReference type="InterPro" id="IPR012590">
    <property type="entry name" value="POPLD_dom"/>
</dbReference>
<evidence type="ECO:0000256" key="1">
    <source>
        <dbReference type="ARBA" id="ARBA00004123"/>
    </source>
</evidence>
<keyword evidence="3" id="KW-0539">Nucleus</keyword>
<evidence type="ECO:0000259" key="5">
    <source>
        <dbReference type="Pfam" id="PF06978"/>
    </source>
</evidence>
<dbReference type="PANTHER" id="PTHR22731">
    <property type="entry name" value="RIBONUCLEASES P/MRP PROTEIN SUBUNIT POP1"/>
    <property type="match status" value="1"/>
</dbReference>
<evidence type="ECO:0000256" key="3">
    <source>
        <dbReference type="ARBA" id="ARBA00023242"/>
    </source>
</evidence>
<evidence type="ECO:0000256" key="4">
    <source>
        <dbReference type="SAM" id="MobiDB-lite"/>
    </source>
</evidence>
<dbReference type="InterPro" id="IPR055079">
    <property type="entry name" value="POP1_C"/>
</dbReference>
<reference evidence="8" key="1">
    <citation type="submission" date="2022-02" db="EMBL/GenBank/DDBJ databases">
        <title>Atlantic sturgeon de novo genome assembly.</title>
        <authorList>
            <person name="Stock M."/>
            <person name="Klopp C."/>
            <person name="Guiguen Y."/>
            <person name="Cabau C."/>
            <person name="Parinello H."/>
            <person name="Santidrian Yebra-Pimentel E."/>
            <person name="Kuhl H."/>
            <person name="Dirks R.P."/>
            <person name="Guessner J."/>
            <person name="Wuertz S."/>
            <person name="Du K."/>
            <person name="Schartl M."/>
        </authorList>
    </citation>
    <scope>NUCLEOTIDE SEQUENCE</scope>
    <source>
        <strain evidence="8">STURGEONOMICS-FGT-2020</strain>
        <tissue evidence="8">Whole blood</tissue>
    </source>
</reference>
<feature type="compositionally biased region" description="Basic and acidic residues" evidence="4">
    <location>
        <begin position="194"/>
        <end position="210"/>
    </location>
</feature>
<dbReference type="GO" id="GO:0000172">
    <property type="term" value="C:ribonuclease MRP complex"/>
    <property type="evidence" value="ECO:0007669"/>
    <property type="project" value="InterPro"/>
</dbReference>
<feature type="domain" description="POP1 C-terminal" evidence="7">
    <location>
        <begin position="871"/>
        <end position="1039"/>
    </location>
</feature>
<dbReference type="Pfam" id="PF08170">
    <property type="entry name" value="POPLD"/>
    <property type="match status" value="1"/>
</dbReference>
<feature type="region of interest" description="Disordered" evidence="4">
    <location>
        <begin position="194"/>
        <end position="219"/>
    </location>
</feature>
<name>A0AAD8GEZ2_ACIOX</name>
<evidence type="ECO:0000256" key="2">
    <source>
        <dbReference type="ARBA" id="ARBA00022694"/>
    </source>
</evidence>
<dbReference type="AlphaFoldDB" id="A0AAD8GEZ2"/>
<feature type="compositionally biased region" description="Gly residues" evidence="4">
    <location>
        <begin position="100"/>
        <end position="117"/>
    </location>
</feature>
<feature type="compositionally biased region" description="Basic residues" evidence="4">
    <location>
        <begin position="917"/>
        <end position="935"/>
    </location>
</feature>